<feature type="region of interest" description="Disordered" evidence="2">
    <location>
        <begin position="71"/>
        <end position="110"/>
    </location>
</feature>
<dbReference type="PANTHER" id="PTHR46601:SF1">
    <property type="entry name" value="ADF-H DOMAIN-CONTAINING PROTEIN"/>
    <property type="match status" value="1"/>
</dbReference>
<accession>A0A8S3W4Z1</accession>
<gene>
    <name evidence="3" type="ORF">PAPOLLO_LOCUS2180</name>
</gene>
<protein>
    <submittedName>
        <fullName evidence="3">(apollo) hypothetical protein</fullName>
    </submittedName>
</protein>
<evidence type="ECO:0000256" key="1">
    <source>
        <dbReference type="SAM" id="Coils"/>
    </source>
</evidence>
<evidence type="ECO:0000313" key="3">
    <source>
        <dbReference type="EMBL" id="CAG4941373.1"/>
    </source>
</evidence>
<dbReference type="EMBL" id="CAJQZP010000160">
    <property type="protein sequence ID" value="CAG4941373.1"/>
    <property type="molecule type" value="Genomic_DNA"/>
</dbReference>
<dbReference type="OrthoDB" id="6375801at2759"/>
<reference evidence="3" key="1">
    <citation type="submission" date="2021-04" db="EMBL/GenBank/DDBJ databases">
        <authorList>
            <person name="Tunstrom K."/>
        </authorList>
    </citation>
    <scope>NUCLEOTIDE SEQUENCE</scope>
</reference>
<feature type="compositionally biased region" description="Basic and acidic residues" evidence="2">
    <location>
        <begin position="94"/>
        <end position="103"/>
    </location>
</feature>
<keyword evidence="4" id="KW-1185">Reference proteome</keyword>
<sequence>MANKKVNMPRRKKPVNREDMLRKKRLAEQKRRNKIKSNPELYKEYLEKEKARYIKRKDTKKIVPIKELKPREQRAQRKKWKINQQNLRRKKKELKMLQEKDTPPESDSEDFLERNFELQQEHQDAIKKASTFARLVTENYASHDPWINPRPGPSDQSELIIGNKTPDNRRPVTKNCTSNSAQPICHTPKDSPSSATRRVRYRMLKKCKYYQKRLSELEKQNAAFRKRVFRMRQTITKLKSCNSPGTKAGMIMADPTKKEDVKKAIIFGDILKSNINLDYENQKKAEKQKLKENIEPVREKLKNYNLLKELPKITRKSNRKEKESTKKEQIDSDIRCFYEDDDNSRMTSGKKDCITLNKQKKQKRFLKDSLLNLHKKFLKKYDYNVSYSYFCKAKPFWVIVPPEKDRETCMCKIHENVDLLAKALHKNEIIVEKSAKEILSSSVCNIYNIKCLENKCRVCINKGLTVREFKNSIEIEYQMWGSGLKEVRTKNGLRIIKITEKKQFRGKPREVLLLLLKLLIKFYVHNANIVNQYECTTKLKREPESNSVVIHMDFSENYSIKYNTEIQSLHFGGSRMQISLHTSVIYLSSSSTPISFCTYSDSVRHDAAAVWGHIIPILRYIEKTAPETESLHFMTDSTCSQYRNKTINYIITKLHWYLPKLKTVTWNYSEAGHGKGAPDGVGATLKRTADRIVRCEKDIPDIKTFSEEIKKIRKKRMMNVHQIVWDKNNKDLIALRRQSCITDLCKNYAIACPHDKHLGFYSHPTEESNQTNSSKELVIISNVVLVPSREERSRNNFQNQFEEHLLQNQKSDDEYEGERASCPSLEVAKIQRSEAFLARTNAELPRELQDIKTAKFEEQTFCLSQDVSMIIETSAVTDINSDLDITLEPSEIVMFETSTPFEAAPIYAETLIALPGASTADNEAISDPMNVSCVDPLGSEFDEASSNITGLEKAKLRDI</sequence>
<feature type="region of interest" description="Disordered" evidence="2">
    <location>
        <begin position="1"/>
        <end position="35"/>
    </location>
</feature>
<dbReference type="AlphaFoldDB" id="A0A8S3W4Z1"/>
<evidence type="ECO:0000313" key="4">
    <source>
        <dbReference type="Proteomes" id="UP000691718"/>
    </source>
</evidence>
<evidence type="ECO:0000256" key="2">
    <source>
        <dbReference type="SAM" id="MobiDB-lite"/>
    </source>
</evidence>
<dbReference type="PANTHER" id="PTHR46601">
    <property type="entry name" value="ULP_PROTEASE DOMAIN-CONTAINING PROTEIN"/>
    <property type="match status" value="1"/>
</dbReference>
<feature type="region of interest" description="Disordered" evidence="2">
    <location>
        <begin position="162"/>
        <end position="195"/>
    </location>
</feature>
<feature type="compositionally biased region" description="Basic residues" evidence="2">
    <location>
        <begin position="76"/>
        <end position="93"/>
    </location>
</feature>
<keyword evidence="1" id="KW-0175">Coiled coil</keyword>
<comment type="caution">
    <text evidence="3">The sequence shown here is derived from an EMBL/GenBank/DDBJ whole genome shotgun (WGS) entry which is preliminary data.</text>
</comment>
<name>A0A8S3W4Z1_PARAO</name>
<dbReference type="Proteomes" id="UP000691718">
    <property type="component" value="Unassembled WGS sequence"/>
</dbReference>
<feature type="compositionally biased region" description="Basic and acidic residues" evidence="2">
    <location>
        <begin position="15"/>
        <end position="30"/>
    </location>
</feature>
<feature type="coiled-coil region" evidence="1">
    <location>
        <begin position="207"/>
        <end position="234"/>
    </location>
</feature>
<organism evidence="3 4">
    <name type="scientific">Parnassius apollo</name>
    <name type="common">Apollo butterfly</name>
    <name type="synonym">Papilio apollo</name>
    <dbReference type="NCBI Taxonomy" id="110799"/>
    <lineage>
        <taxon>Eukaryota</taxon>
        <taxon>Metazoa</taxon>
        <taxon>Ecdysozoa</taxon>
        <taxon>Arthropoda</taxon>
        <taxon>Hexapoda</taxon>
        <taxon>Insecta</taxon>
        <taxon>Pterygota</taxon>
        <taxon>Neoptera</taxon>
        <taxon>Endopterygota</taxon>
        <taxon>Lepidoptera</taxon>
        <taxon>Glossata</taxon>
        <taxon>Ditrysia</taxon>
        <taxon>Papilionoidea</taxon>
        <taxon>Papilionidae</taxon>
        <taxon>Parnassiinae</taxon>
        <taxon>Parnassini</taxon>
        <taxon>Parnassius</taxon>
        <taxon>Parnassius</taxon>
    </lineage>
</organism>
<proteinExistence type="predicted"/>